<feature type="domain" description="Signal transduction histidine kinase subgroup 3 dimerisation and phosphoacceptor" evidence="11">
    <location>
        <begin position="192"/>
        <end position="257"/>
    </location>
</feature>
<feature type="transmembrane region" description="Helical" evidence="10">
    <location>
        <begin position="50"/>
        <end position="72"/>
    </location>
</feature>
<dbReference type="PANTHER" id="PTHR24421:SF10">
    <property type="entry name" value="NITRATE_NITRITE SENSOR PROTEIN NARQ"/>
    <property type="match status" value="1"/>
</dbReference>
<dbReference type="CDD" id="cd16917">
    <property type="entry name" value="HATPase_UhpB-NarQ-NarX-like"/>
    <property type="match status" value="1"/>
</dbReference>
<keyword evidence="4" id="KW-0808">Transferase</keyword>
<dbReference type="GO" id="GO:0016301">
    <property type="term" value="F:kinase activity"/>
    <property type="evidence" value="ECO:0007669"/>
    <property type="project" value="UniProtKB-KW"/>
</dbReference>
<evidence type="ECO:0000256" key="3">
    <source>
        <dbReference type="ARBA" id="ARBA00022553"/>
    </source>
</evidence>
<dbReference type="RefSeq" id="WP_202994309.1">
    <property type="nucleotide sequence ID" value="NZ_JAENHO010000007.1"/>
</dbReference>
<keyword evidence="5" id="KW-0547">Nucleotide-binding</keyword>
<reference evidence="12 13" key="1">
    <citation type="submission" date="2021-01" db="EMBL/GenBank/DDBJ databases">
        <title>Actinoplanes sp. nov. LDG1-01 isolated from lichen.</title>
        <authorList>
            <person name="Saeng-In P."/>
            <person name="Phongsopitanun W."/>
            <person name="Kanchanasin P."/>
            <person name="Yuki M."/>
            <person name="Kudo T."/>
            <person name="Ohkuma M."/>
            <person name="Tanasupawat S."/>
        </authorList>
    </citation>
    <scope>NUCLEOTIDE SEQUENCE [LARGE SCALE GENOMIC DNA]</scope>
    <source>
        <strain evidence="12 13">LDG1-01</strain>
    </source>
</reference>
<proteinExistence type="predicted"/>
<protein>
    <recommendedName>
        <fullName evidence="2">histidine kinase</fullName>
        <ecNumber evidence="2">2.7.13.3</ecNumber>
    </recommendedName>
</protein>
<dbReference type="Gene3D" id="3.30.565.10">
    <property type="entry name" value="Histidine kinase-like ATPase, C-terminal domain"/>
    <property type="match status" value="1"/>
</dbReference>
<keyword evidence="13" id="KW-1185">Reference proteome</keyword>
<dbReference type="InterPro" id="IPR050482">
    <property type="entry name" value="Sensor_HK_TwoCompSys"/>
</dbReference>
<evidence type="ECO:0000256" key="1">
    <source>
        <dbReference type="ARBA" id="ARBA00000085"/>
    </source>
</evidence>
<evidence type="ECO:0000313" key="12">
    <source>
        <dbReference type="EMBL" id="MBL7257686.1"/>
    </source>
</evidence>
<feature type="transmembrane region" description="Helical" evidence="10">
    <location>
        <begin position="79"/>
        <end position="107"/>
    </location>
</feature>
<evidence type="ECO:0000256" key="2">
    <source>
        <dbReference type="ARBA" id="ARBA00012438"/>
    </source>
</evidence>
<gene>
    <name evidence="12" type="ORF">JKJ07_25615</name>
</gene>
<evidence type="ECO:0000256" key="7">
    <source>
        <dbReference type="ARBA" id="ARBA00022840"/>
    </source>
</evidence>
<dbReference type="SUPFAM" id="SSF55874">
    <property type="entry name" value="ATPase domain of HSP90 chaperone/DNA topoisomerase II/histidine kinase"/>
    <property type="match status" value="1"/>
</dbReference>
<name>A0ABS1VT91_9ACTN</name>
<feature type="transmembrane region" description="Helical" evidence="10">
    <location>
        <begin position="143"/>
        <end position="160"/>
    </location>
</feature>
<feature type="transmembrane region" description="Helical" evidence="10">
    <location>
        <begin position="113"/>
        <end position="131"/>
    </location>
</feature>
<evidence type="ECO:0000256" key="10">
    <source>
        <dbReference type="SAM" id="Phobius"/>
    </source>
</evidence>
<evidence type="ECO:0000256" key="4">
    <source>
        <dbReference type="ARBA" id="ARBA00022679"/>
    </source>
</evidence>
<keyword evidence="3" id="KW-0597">Phosphoprotein</keyword>
<dbReference type="Gene3D" id="1.20.5.1930">
    <property type="match status" value="1"/>
</dbReference>
<accession>A0ABS1VT91</accession>
<dbReference type="InterPro" id="IPR011712">
    <property type="entry name" value="Sig_transdc_His_kin_sub3_dim/P"/>
</dbReference>
<keyword evidence="7" id="KW-0067">ATP-binding</keyword>
<keyword evidence="6 12" id="KW-0418">Kinase</keyword>
<keyword evidence="10" id="KW-0472">Membrane</keyword>
<feature type="compositionally biased region" description="Low complexity" evidence="9">
    <location>
        <begin position="259"/>
        <end position="274"/>
    </location>
</feature>
<evidence type="ECO:0000313" key="13">
    <source>
        <dbReference type="Proteomes" id="UP000598996"/>
    </source>
</evidence>
<organism evidence="12 13">
    <name type="scientific">Paractinoplanes lichenicola</name>
    <dbReference type="NCBI Taxonomy" id="2802976"/>
    <lineage>
        <taxon>Bacteria</taxon>
        <taxon>Bacillati</taxon>
        <taxon>Actinomycetota</taxon>
        <taxon>Actinomycetes</taxon>
        <taxon>Micromonosporales</taxon>
        <taxon>Micromonosporaceae</taxon>
        <taxon>Paractinoplanes</taxon>
    </lineage>
</organism>
<feature type="transmembrane region" description="Helical" evidence="10">
    <location>
        <begin position="21"/>
        <end position="44"/>
    </location>
</feature>
<dbReference type="InterPro" id="IPR036890">
    <property type="entry name" value="HATPase_C_sf"/>
</dbReference>
<dbReference type="Pfam" id="PF07730">
    <property type="entry name" value="HisKA_3"/>
    <property type="match status" value="1"/>
</dbReference>
<keyword evidence="10" id="KW-1133">Transmembrane helix</keyword>
<dbReference type="Proteomes" id="UP000598996">
    <property type="component" value="Unassembled WGS sequence"/>
</dbReference>
<evidence type="ECO:0000256" key="5">
    <source>
        <dbReference type="ARBA" id="ARBA00022741"/>
    </source>
</evidence>
<dbReference type="EC" id="2.7.13.3" evidence="2"/>
<evidence type="ECO:0000256" key="8">
    <source>
        <dbReference type="ARBA" id="ARBA00023012"/>
    </source>
</evidence>
<keyword evidence="8" id="KW-0902">Two-component regulatory system</keyword>
<keyword evidence="10" id="KW-0812">Transmembrane</keyword>
<feature type="region of interest" description="Disordered" evidence="9">
    <location>
        <begin position="259"/>
        <end position="294"/>
    </location>
</feature>
<dbReference type="EMBL" id="JAENHO010000007">
    <property type="protein sequence ID" value="MBL7257686.1"/>
    <property type="molecule type" value="Genomic_DNA"/>
</dbReference>
<evidence type="ECO:0000256" key="6">
    <source>
        <dbReference type="ARBA" id="ARBA00022777"/>
    </source>
</evidence>
<comment type="caution">
    <text evidence="12">The sequence shown here is derived from an EMBL/GenBank/DDBJ whole genome shotgun (WGS) entry which is preliminary data.</text>
</comment>
<dbReference type="PANTHER" id="PTHR24421">
    <property type="entry name" value="NITRATE/NITRITE SENSOR PROTEIN NARX-RELATED"/>
    <property type="match status" value="1"/>
</dbReference>
<sequence>MSPDAPPSERDAPRWAGRVEVLPARVVDVGLGALAVVGVGLAALDGVDAGLGAGLLAAEIAGGVLSVLALPLRRSRPVVFAAVTGVLSVCSLGAAIVSLIALCTVAARRRLPVALGVVASYAVLAGVSVPVRPDMSHPDRTTVVIGVLAVAVVLAWGMYVRTRHDLLASLRERAEHAEADQERRFAQARQAERARIAHEMHDVLAHRISLLSLHAGALQLRPDTPPEKIAQAAGVIRDSAHQVLEDVREVLGVLRPDAVSAPAPSSAREATSPSGQESFDGWPGGTGTPEPPQPDLRMLPALVEESRLADMSVALRFEVRGADAVPGTIGRAVYRIVQEALTNVRKHAPGQPATVTVDGAQGLGLTVTVTNAVATAGGSAAGGGGGVRAEAGDHGEPGRVGGGVPGSGLGLIGMSERAAVAGGRLEYGSIEGSFRLSAWLPW</sequence>
<comment type="catalytic activity">
    <reaction evidence="1">
        <text>ATP + protein L-histidine = ADP + protein N-phospho-L-histidine.</text>
        <dbReference type="EC" id="2.7.13.3"/>
    </reaction>
</comment>
<evidence type="ECO:0000259" key="11">
    <source>
        <dbReference type="Pfam" id="PF07730"/>
    </source>
</evidence>
<evidence type="ECO:0000256" key="9">
    <source>
        <dbReference type="SAM" id="MobiDB-lite"/>
    </source>
</evidence>